<comment type="subcellular location">
    <subcellularLocation>
        <location evidence="1">Cytoplasm</location>
    </subcellularLocation>
</comment>
<evidence type="ECO:0000259" key="11">
    <source>
        <dbReference type="Pfam" id="PF17657"/>
    </source>
</evidence>
<dbReference type="PANTHER" id="PTHR32294:SF0">
    <property type="entry name" value="DNA POLYMERASE III SUBUNIT ALPHA"/>
    <property type="match status" value="1"/>
</dbReference>
<name>A0A0G0T6I8_9BACT</name>
<evidence type="ECO:0000256" key="3">
    <source>
        <dbReference type="ARBA" id="ARBA00022679"/>
    </source>
</evidence>
<keyword evidence="4" id="KW-0548">Nucleotidyltransferase</keyword>
<dbReference type="InterPro" id="IPR004365">
    <property type="entry name" value="NA-bd_OB_tRNA"/>
</dbReference>
<dbReference type="InterPro" id="IPR040982">
    <property type="entry name" value="DNA_pol3_finger"/>
</dbReference>
<dbReference type="EC" id="2.7.7.7" evidence="2"/>
<dbReference type="CDD" id="cd04485">
    <property type="entry name" value="DnaE_OBF"/>
    <property type="match status" value="1"/>
</dbReference>
<dbReference type="GO" id="GO:0003676">
    <property type="term" value="F:nucleic acid binding"/>
    <property type="evidence" value="ECO:0007669"/>
    <property type="project" value="InterPro"/>
</dbReference>
<dbReference type="EMBL" id="LBZK01000023">
    <property type="protein sequence ID" value="KKR70346.1"/>
    <property type="molecule type" value="Genomic_DNA"/>
</dbReference>
<dbReference type="Gene3D" id="1.10.150.870">
    <property type="match status" value="1"/>
</dbReference>
<dbReference type="InterPro" id="IPR041931">
    <property type="entry name" value="DNA_pol3_alpha_thumb_dom"/>
</dbReference>
<evidence type="ECO:0000256" key="7">
    <source>
        <dbReference type="ARBA" id="ARBA00049244"/>
    </source>
</evidence>
<proteinExistence type="predicted"/>
<evidence type="ECO:0000256" key="5">
    <source>
        <dbReference type="ARBA" id="ARBA00022705"/>
    </source>
</evidence>
<dbReference type="NCBIfam" id="TIGR00594">
    <property type="entry name" value="polc"/>
    <property type="match status" value="1"/>
</dbReference>
<keyword evidence="5" id="KW-0235">DNA replication</keyword>
<dbReference type="Proteomes" id="UP000034562">
    <property type="component" value="Unassembled WGS sequence"/>
</dbReference>
<evidence type="ECO:0000259" key="9">
    <source>
        <dbReference type="Pfam" id="PF07733"/>
    </source>
</evidence>
<evidence type="ECO:0000313" key="12">
    <source>
        <dbReference type="EMBL" id="KKR70346.1"/>
    </source>
</evidence>
<reference evidence="12 13" key="1">
    <citation type="journal article" date="2015" name="Nature">
        <title>rRNA introns, odd ribosomes, and small enigmatic genomes across a large radiation of phyla.</title>
        <authorList>
            <person name="Brown C.T."/>
            <person name="Hug L.A."/>
            <person name="Thomas B.C."/>
            <person name="Sharon I."/>
            <person name="Castelle C.J."/>
            <person name="Singh A."/>
            <person name="Wilkins M.J."/>
            <person name="Williams K.H."/>
            <person name="Banfield J.F."/>
        </authorList>
    </citation>
    <scope>NUCLEOTIDE SEQUENCE [LARGE SCALE GENOMIC DNA]</scope>
</reference>
<comment type="caution">
    <text evidence="12">The sequence shown here is derived from an EMBL/GenBank/DDBJ whole genome shotgun (WGS) entry which is preliminary data.</text>
</comment>
<dbReference type="PATRIC" id="fig|1618563.3.peg.438"/>
<feature type="domain" description="DNA polymerase helix-hairpin-helix motif" evidence="10">
    <location>
        <begin position="573"/>
        <end position="663"/>
    </location>
</feature>
<dbReference type="GO" id="GO:0003887">
    <property type="term" value="F:DNA-directed DNA polymerase activity"/>
    <property type="evidence" value="ECO:0007669"/>
    <property type="project" value="UniProtKB-KW"/>
</dbReference>
<organism evidence="12 13">
    <name type="scientific">Candidatus Woesebacteria bacterium GW2011_GWA2_40_7b</name>
    <dbReference type="NCBI Taxonomy" id="1618563"/>
    <lineage>
        <taxon>Bacteria</taxon>
        <taxon>Candidatus Woeseibacteriota</taxon>
    </lineage>
</organism>
<sequence>MATGKNISDTKRLRYIDTQTFYIRSPKEMEALFPDLPDALENTVKIADKCGVELSLGSWSFPKFPLPKGVTASEQLKKLSYENLLLKVPNIDKEAKNRLAYELDIIDKKGFSPYFLIVRDLTQWCREKGIITNTRGSVAGSLVSYALGITTVNPLTYYLPFERFLNPYRPSPPDIDIDIADDRRDEILAYITNTYGKDRVAQVCTFGKMLSRGAVRDVARVLGYPYSNGDRVSKLIPPPKQGFPVTIEAALKDVSELKSLYDSDADTKKILDLAMQVEGSVRHVSVHAAGVVVAPTDITDFSPVQREPSGEKVITQYEMHACEDVGLIKFDILGIRNLSILGSAIDIVAKETGKKIDVYKIPLDDTKTFEMLTRGETMGVFQLASGGMTKYLKDLKPNRVEDLMAMVALYRPGPIAVIPEYIKRKNNPRLTKYLDPRMEKFLGESYGLLVYQDDLLFCAIDLAGYTWEEADKFRKAVGKKIPTEMAAQKGKFTEGIIANGQTHKFAEDLWMLFEPFQAYGFNKAHAASYGMVAYYTAYMKANFPVEYMTALLTAESSDKDKVSAAVNECRRMKIRVLPPDINVSDIDFIIFKDKESSYNKAIRFGLSAVKNVGGVAIEAILSARKVGPFNSFSDLIGRVDGRKVNKKVLESLIKVGALGKFGGRAALLASMDKVREKMVKPKGNDNQPGLFAAGDVKENIGVEVISIENVVEFPDDELQTLERQLLGFSLSAKPINEIIGPLEYQSTHKIYEISAEEGYPDMVKVACVLTEVRIIVTRKSGAEMAFAKANDGTGVIDLVVFPKVFKETRDFWTEGQPLLITGRVDVRDDAPNLLVSSIETMASVGEKKDREVFVKIPKETDPGSLRKLKELFTNNLGDQTAYLVFEHSRRVRLPFKIAWNETLAKAIAETLNPTYNN</sequence>
<feature type="domain" description="Bacterial DNA polymerase III alpha subunit NTPase" evidence="9">
    <location>
        <begin position="75"/>
        <end position="334"/>
    </location>
</feature>
<dbReference type="InterPro" id="IPR004805">
    <property type="entry name" value="DnaE2/DnaE/PolC"/>
</dbReference>
<dbReference type="GO" id="GO:0006260">
    <property type="term" value="P:DNA replication"/>
    <property type="evidence" value="ECO:0007669"/>
    <property type="project" value="UniProtKB-KW"/>
</dbReference>
<dbReference type="Pfam" id="PF01336">
    <property type="entry name" value="tRNA_anti-codon"/>
    <property type="match status" value="1"/>
</dbReference>
<dbReference type="Pfam" id="PF14579">
    <property type="entry name" value="HHH_6"/>
    <property type="match status" value="1"/>
</dbReference>
<dbReference type="Gene3D" id="3.20.20.140">
    <property type="entry name" value="Metal-dependent hydrolases"/>
    <property type="match status" value="1"/>
</dbReference>
<accession>A0A0G0T6I8</accession>
<keyword evidence="6" id="KW-0239">DNA-directed DNA polymerase</keyword>
<dbReference type="GO" id="GO:0008408">
    <property type="term" value="F:3'-5' exonuclease activity"/>
    <property type="evidence" value="ECO:0007669"/>
    <property type="project" value="InterPro"/>
</dbReference>
<keyword evidence="3" id="KW-0808">Transferase</keyword>
<dbReference type="Pfam" id="PF07733">
    <property type="entry name" value="DNA_pol3_alpha"/>
    <property type="match status" value="1"/>
</dbReference>
<evidence type="ECO:0000256" key="4">
    <source>
        <dbReference type="ARBA" id="ARBA00022695"/>
    </source>
</evidence>
<dbReference type="PANTHER" id="PTHR32294">
    <property type="entry name" value="DNA POLYMERASE III SUBUNIT ALPHA"/>
    <property type="match status" value="1"/>
</dbReference>
<feature type="domain" description="OB" evidence="8">
    <location>
        <begin position="773"/>
        <end position="839"/>
    </location>
</feature>
<dbReference type="InterPro" id="IPR011708">
    <property type="entry name" value="DNA_pol3_alpha_NTPase_dom"/>
</dbReference>
<evidence type="ECO:0000259" key="8">
    <source>
        <dbReference type="Pfam" id="PF01336"/>
    </source>
</evidence>
<evidence type="ECO:0000259" key="10">
    <source>
        <dbReference type="Pfam" id="PF14579"/>
    </source>
</evidence>
<evidence type="ECO:0000256" key="2">
    <source>
        <dbReference type="ARBA" id="ARBA00012417"/>
    </source>
</evidence>
<dbReference type="STRING" id="1618563.UU12_C0023G0019"/>
<comment type="catalytic activity">
    <reaction evidence="7">
        <text>DNA(n) + a 2'-deoxyribonucleoside 5'-triphosphate = DNA(n+1) + diphosphate</text>
        <dbReference type="Rhea" id="RHEA:22508"/>
        <dbReference type="Rhea" id="RHEA-COMP:17339"/>
        <dbReference type="Rhea" id="RHEA-COMP:17340"/>
        <dbReference type="ChEBI" id="CHEBI:33019"/>
        <dbReference type="ChEBI" id="CHEBI:61560"/>
        <dbReference type="ChEBI" id="CHEBI:173112"/>
        <dbReference type="EC" id="2.7.7.7"/>
    </reaction>
</comment>
<dbReference type="AlphaFoldDB" id="A0A0G0T6I8"/>
<dbReference type="Gene3D" id="1.10.10.1600">
    <property type="entry name" value="Bacterial DNA polymerase III alpha subunit, thumb domain"/>
    <property type="match status" value="1"/>
</dbReference>
<evidence type="ECO:0000256" key="1">
    <source>
        <dbReference type="ARBA" id="ARBA00004496"/>
    </source>
</evidence>
<dbReference type="SUPFAM" id="SSF160975">
    <property type="entry name" value="AF1531-like"/>
    <property type="match status" value="1"/>
</dbReference>
<evidence type="ECO:0000313" key="13">
    <source>
        <dbReference type="Proteomes" id="UP000034562"/>
    </source>
</evidence>
<dbReference type="Pfam" id="PF17657">
    <property type="entry name" value="DNA_pol3_finger"/>
    <property type="match status" value="1"/>
</dbReference>
<dbReference type="InterPro" id="IPR029460">
    <property type="entry name" value="DNAPol_HHH"/>
</dbReference>
<protein>
    <recommendedName>
        <fullName evidence="2">DNA-directed DNA polymerase</fullName>
        <ecNumber evidence="2">2.7.7.7</ecNumber>
    </recommendedName>
</protein>
<feature type="domain" description="DNA polymerase III alpha subunit finger" evidence="11">
    <location>
        <begin position="337"/>
        <end position="500"/>
    </location>
</feature>
<evidence type="ECO:0000256" key="6">
    <source>
        <dbReference type="ARBA" id="ARBA00022932"/>
    </source>
</evidence>
<gene>
    <name evidence="12" type="ORF">UU12_C0023G0019</name>
</gene>
<dbReference type="GO" id="GO:0005737">
    <property type="term" value="C:cytoplasm"/>
    <property type="evidence" value="ECO:0007669"/>
    <property type="project" value="UniProtKB-SubCell"/>
</dbReference>